<comment type="caution">
    <text evidence="3">The sequence shown here is derived from an EMBL/GenBank/DDBJ whole genome shotgun (WGS) entry which is preliminary data.</text>
</comment>
<evidence type="ECO:0000313" key="4">
    <source>
        <dbReference type="Proteomes" id="UP000663856"/>
    </source>
</evidence>
<dbReference type="PROSITE" id="PS50104">
    <property type="entry name" value="TIR"/>
    <property type="match status" value="1"/>
</dbReference>
<protein>
    <recommendedName>
        <fullName evidence="1">TIR domain-containing protein</fullName>
    </recommendedName>
</protein>
<dbReference type="Gene3D" id="3.40.50.10140">
    <property type="entry name" value="Toll/interleukin-1 receptor homology (TIR) domain"/>
    <property type="match status" value="1"/>
</dbReference>
<evidence type="ECO:0000259" key="1">
    <source>
        <dbReference type="PROSITE" id="PS50104"/>
    </source>
</evidence>
<evidence type="ECO:0000313" key="3">
    <source>
        <dbReference type="EMBL" id="CAF2129710.1"/>
    </source>
</evidence>
<dbReference type="Proteomes" id="UP000663887">
    <property type="component" value="Unassembled WGS sequence"/>
</dbReference>
<name>A0A816VW51_9BILA</name>
<dbReference type="PANTHER" id="PTHR46270">
    <property type="entry name" value="ARMADILLO-TYPE FOLD-RELATED"/>
    <property type="match status" value="1"/>
</dbReference>
<feature type="domain" description="TIR" evidence="1">
    <location>
        <begin position="530"/>
        <end position="660"/>
    </location>
</feature>
<dbReference type="Proteomes" id="UP000663856">
    <property type="component" value="Unassembled WGS sequence"/>
</dbReference>
<reference evidence="3" key="1">
    <citation type="submission" date="2021-02" db="EMBL/GenBank/DDBJ databases">
        <authorList>
            <person name="Nowell W R."/>
        </authorList>
    </citation>
    <scope>NUCLEOTIDE SEQUENCE</scope>
</reference>
<dbReference type="InterPro" id="IPR035897">
    <property type="entry name" value="Toll_tir_struct_dom_sf"/>
</dbReference>
<gene>
    <name evidence="3" type="ORF">WKI299_LOCUS26068</name>
    <name evidence="2" type="ORF">XDN619_LOCUS15829</name>
</gene>
<evidence type="ECO:0000313" key="2">
    <source>
        <dbReference type="EMBL" id="CAF2086926.1"/>
    </source>
</evidence>
<dbReference type="InterPro" id="IPR016024">
    <property type="entry name" value="ARM-type_fold"/>
</dbReference>
<dbReference type="Pfam" id="PF13676">
    <property type="entry name" value="TIR_2"/>
    <property type="match status" value="1"/>
</dbReference>
<dbReference type="Gene3D" id="1.25.10.10">
    <property type="entry name" value="Leucine-rich Repeat Variant"/>
    <property type="match status" value="1"/>
</dbReference>
<dbReference type="EMBL" id="CAJNRG010006532">
    <property type="protein sequence ID" value="CAF2086926.1"/>
    <property type="molecule type" value="Genomic_DNA"/>
</dbReference>
<organism evidence="3 4">
    <name type="scientific">Rotaria magnacalcarata</name>
    <dbReference type="NCBI Taxonomy" id="392030"/>
    <lineage>
        <taxon>Eukaryota</taxon>
        <taxon>Metazoa</taxon>
        <taxon>Spiralia</taxon>
        <taxon>Gnathifera</taxon>
        <taxon>Rotifera</taxon>
        <taxon>Eurotatoria</taxon>
        <taxon>Bdelloidea</taxon>
        <taxon>Philodinida</taxon>
        <taxon>Philodinidae</taxon>
        <taxon>Rotaria</taxon>
    </lineage>
</organism>
<dbReference type="AlphaFoldDB" id="A0A816VW51"/>
<dbReference type="SMART" id="SM00255">
    <property type="entry name" value="TIR"/>
    <property type="match status" value="1"/>
</dbReference>
<dbReference type="SUPFAM" id="SSF48371">
    <property type="entry name" value="ARM repeat"/>
    <property type="match status" value="1"/>
</dbReference>
<sequence length="695" mass="80912">MMNEHNKTIESYESDNSIAQIKASLNAFVSEFKQADTSDAKYTLIEQIITSLKNLPKGYTILAESELVMHDLFVILRDYAIINLLRQKQVENNTTQTVLLNTSTLFMNLCNCINNTNTTNYKDLLFHKPLIDELAYCLHEMGTYGKYLNDPTRLRSVRFLLKAFKSTLIHNMTTDNYSLIAPIFFAVVECLCSQYAIDMIKGLELNFSQKLNEGQMLFLDAIPLYLKWYWDYGHPENFIKILRILLNEFTLWFTSCQQESYLQRSSQIDSMIGNITHVLIRPTEFSNVSLFSEEFYHHYSKLVLHWSLILSSIFSYPSCSIDIISSTRTSTRILYSFTLHLNIVNFMKNIPNLIPMLLKATELDDDETQLNAYRCLGKIMIEADIKTMAKPEKIVAVYVDFIKNTIDDPNRVERFYSLLESLKNFVQHDQVKCELIKQDALPLLIMCVVKNHFDPIKVQLLALEILFALSFQNEACYILRQNEQFMNHIRILIQKTYENQLSLQRAAEGLLWKLEKENEAVTKQIILKSYKYNIMLSYSHKDQQLCLQIHEQLIKDGFRVWLDIDCLRGSTMVGIANAIENSEHVIICMSNMYKQSVYCQSEAHYAFERRCRLIPIIVESNYKPDGWLGIIVSGKIYVNFAKDEFSKAYEKLRNEISEQRHQTSIQSSIKLERNHQINTNSMTSEPVELIYQSTV</sequence>
<proteinExistence type="predicted"/>
<dbReference type="PANTHER" id="PTHR46270:SF2">
    <property type="entry name" value="TIR DOMAIN-CONTAINING PROTEIN"/>
    <property type="match status" value="1"/>
</dbReference>
<dbReference type="EMBL" id="CAJNRF010011245">
    <property type="protein sequence ID" value="CAF2129710.1"/>
    <property type="molecule type" value="Genomic_DNA"/>
</dbReference>
<dbReference type="InterPro" id="IPR011989">
    <property type="entry name" value="ARM-like"/>
</dbReference>
<dbReference type="InterPro" id="IPR000157">
    <property type="entry name" value="TIR_dom"/>
</dbReference>
<accession>A0A816VW51</accession>
<dbReference type="GO" id="GO:0007165">
    <property type="term" value="P:signal transduction"/>
    <property type="evidence" value="ECO:0007669"/>
    <property type="project" value="InterPro"/>
</dbReference>
<dbReference type="SUPFAM" id="SSF52200">
    <property type="entry name" value="Toll/Interleukin receptor TIR domain"/>
    <property type="match status" value="1"/>
</dbReference>